<comment type="caution">
    <text evidence="3">The sequence shown here is derived from an EMBL/GenBank/DDBJ whole genome shotgun (WGS) entry which is preliminary data.</text>
</comment>
<dbReference type="InterPro" id="IPR000352">
    <property type="entry name" value="Pep_chain_release_fac_I"/>
</dbReference>
<dbReference type="NCBIfam" id="TIGR03072">
    <property type="entry name" value="release_prfH"/>
    <property type="match status" value="1"/>
</dbReference>
<evidence type="ECO:0000313" key="3">
    <source>
        <dbReference type="EMBL" id="TDQ44139.1"/>
    </source>
</evidence>
<dbReference type="InterPro" id="IPR045853">
    <property type="entry name" value="Pep_chain_release_fac_I_sf"/>
</dbReference>
<dbReference type="InterPro" id="IPR017509">
    <property type="entry name" value="PrfH"/>
</dbReference>
<sequence>MKLLQLSAAQGPIECCRAVALAARKLQEEAAALDVRSTLLEHQSGAESDTLSSILFALEGSNAELLTRRWSGTMLWICASPFRPHHRRKNWYFGSVSFDTPNLQFDREIRFEAMRASGPGGQHLNTTDSAIRATHVASGISVKVQSERSQHANKKLATLLLAQRLAEQQQQTLLEQKSERRQLHHELERGNPVRVFVGAKFIEQT</sequence>
<dbReference type="Gene3D" id="3.30.70.1660">
    <property type="match status" value="1"/>
</dbReference>
<protein>
    <submittedName>
        <fullName evidence="3">Peptide chain release factor</fullName>
    </submittedName>
</protein>
<dbReference type="AlphaFoldDB" id="A0A4R6UFW6"/>
<proteinExistence type="inferred from homology"/>
<comment type="similarity">
    <text evidence="1">Belongs to the prokaryotic/mitochondrial release factor family.</text>
</comment>
<dbReference type="InterPro" id="IPR050057">
    <property type="entry name" value="Prokaryotic/Mito_RF"/>
</dbReference>
<accession>A0A4R6UFW6</accession>
<dbReference type="Pfam" id="PF00472">
    <property type="entry name" value="RF-1"/>
    <property type="match status" value="1"/>
</dbReference>
<dbReference type="GO" id="GO:0003747">
    <property type="term" value="F:translation release factor activity"/>
    <property type="evidence" value="ECO:0007669"/>
    <property type="project" value="InterPro"/>
</dbReference>
<dbReference type="OrthoDB" id="9815709at2"/>
<keyword evidence="4" id="KW-1185">Reference proteome</keyword>
<dbReference type="RefSeq" id="WP_133593391.1">
    <property type="nucleotide sequence ID" value="NZ_CP037953.1"/>
</dbReference>
<dbReference type="Proteomes" id="UP000295375">
    <property type="component" value="Unassembled WGS sequence"/>
</dbReference>
<dbReference type="SUPFAM" id="SSF75620">
    <property type="entry name" value="Release factor"/>
    <property type="match status" value="1"/>
</dbReference>
<evidence type="ECO:0000259" key="2">
    <source>
        <dbReference type="Pfam" id="PF00472"/>
    </source>
</evidence>
<gene>
    <name evidence="3" type="ORF">EV696_12621</name>
</gene>
<dbReference type="EMBL" id="SNYM01000026">
    <property type="protein sequence ID" value="TDQ44139.1"/>
    <property type="molecule type" value="Genomic_DNA"/>
</dbReference>
<evidence type="ECO:0000256" key="1">
    <source>
        <dbReference type="ARBA" id="ARBA00010835"/>
    </source>
</evidence>
<name>A0A4R6UFW6_9GAMM</name>
<organism evidence="3 4">
    <name type="scientific">Permianibacter aggregans</name>
    <dbReference type="NCBI Taxonomy" id="1510150"/>
    <lineage>
        <taxon>Bacteria</taxon>
        <taxon>Pseudomonadati</taxon>
        <taxon>Pseudomonadota</taxon>
        <taxon>Gammaproteobacteria</taxon>
        <taxon>Pseudomonadales</taxon>
        <taxon>Pseudomonadaceae</taxon>
        <taxon>Permianibacter</taxon>
    </lineage>
</organism>
<dbReference type="Gene3D" id="3.30.160.20">
    <property type="match status" value="1"/>
</dbReference>
<dbReference type="PANTHER" id="PTHR43804:SF9">
    <property type="entry name" value="PEPTIDE CHAIN RELEASE FACTOR HOMOLOG-RELATED"/>
    <property type="match status" value="1"/>
</dbReference>
<reference evidence="3 4" key="1">
    <citation type="submission" date="2019-03" db="EMBL/GenBank/DDBJ databases">
        <title>Genomic Encyclopedia of Type Strains, Phase IV (KMG-IV): sequencing the most valuable type-strain genomes for metagenomic binning, comparative biology and taxonomic classification.</title>
        <authorList>
            <person name="Goeker M."/>
        </authorList>
    </citation>
    <scope>NUCLEOTIDE SEQUENCE [LARGE SCALE GENOMIC DNA]</scope>
    <source>
        <strain evidence="3 4">DSM 103792</strain>
    </source>
</reference>
<evidence type="ECO:0000313" key="4">
    <source>
        <dbReference type="Proteomes" id="UP000295375"/>
    </source>
</evidence>
<feature type="domain" description="Prokaryotic-type class I peptide chain release factors" evidence="2">
    <location>
        <begin position="106"/>
        <end position="182"/>
    </location>
</feature>
<dbReference type="PANTHER" id="PTHR43804">
    <property type="entry name" value="LD18447P"/>
    <property type="match status" value="1"/>
</dbReference>